<feature type="transmembrane region" description="Helical" evidence="1">
    <location>
        <begin position="36"/>
        <end position="54"/>
    </location>
</feature>
<name>A0A1I4IJV0_9LACT</name>
<accession>A0A1I4IJV0</accession>
<keyword evidence="1" id="KW-0812">Transmembrane</keyword>
<evidence type="ECO:0000313" key="3">
    <source>
        <dbReference type="Proteomes" id="UP000181969"/>
    </source>
</evidence>
<evidence type="ECO:0000256" key="1">
    <source>
        <dbReference type="SAM" id="Phobius"/>
    </source>
</evidence>
<dbReference type="OrthoDB" id="2242787at2"/>
<organism evidence="2 3">
    <name type="scientific">Lactococcus garvieae</name>
    <dbReference type="NCBI Taxonomy" id="1363"/>
    <lineage>
        <taxon>Bacteria</taxon>
        <taxon>Bacillati</taxon>
        <taxon>Bacillota</taxon>
        <taxon>Bacilli</taxon>
        <taxon>Lactobacillales</taxon>
        <taxon>Streptococcaceae</taxon>
        <taxon>Lactococcus</taxon>
    </lineage>
</organism>
<feature type="transmembrane region" description="Helical" evidence="1">
    <location>
        <begin position="6"/>
        <end position="24"/>
    </location>
</feature>
<dbReference type="AlphaFoldDB" id="A0A1I4IJV0"/>
<dbReference type="EMBL" id="FOTJ01000017">
    <property type="protein sequence ID" value="SFL54357.1"/>
    <property type="molecule type" value="Genomic_DNA"/>
</dbReference>
<keyword evidence="1" id="KW-1133">Transmembrane helix</keyword>
<gene>
    <name evidence="2" type="ORF">SAMN05216438_11711</name>
</gene>
<proteinExistence type="predicted"/>
<dbReference type="Proteomes" id="UP000181969">
    <property type="component" value="Unassembled WGS sequence"/>
</dbReference>
<sequence length="195" mass="21632">MAYLLILSAAVTLYFALGYMRATLKGWVIPNKITWFLWALAPMIAFFATFSSSGFSLGQIPVFMAGFTPLLVFVASFINKQSFWKITLFDLSCGIVSLVTLVIWYLTQNSDLAILLAIVSDALAALPTLIKAWRYPETESIKPFAAGILTTGIALPATSTWDFAHLAFPVYLFLLNILMTVILKMKDKSIKKSIE</sequence>
<evidence type="ECO:0000313" key="2">
    <source>
        <dbReference type="EMBL" id="SFL54357.1"/>
    </source>
</evidence>
<feature type="transmembrane region" description="Helical" evidence="1">
    <location>
        <begin position="86"/>
        <end position="106"/>
    </location>
</feature>
<dbReference type="RefSeq" id="WP_074751840.1">
    <property type="nucleotide sequence ID" value="NZ_CAXVJC010000005.1"/>
</dbReference>
<keyword evidence="1" id="KW-0472">Membrane</keyword>
<protein>
    <submittedName>
        <fullName evidence="2">Uncharacterized protein</fullName>
    </submittedName>
</protein>
<feature type="transmembrane region" description="Helical" evidence="1">
    <location>
        <begin position="60"/>
        <end position="79"/>
    </location>
</feature>
<reference evidence="2 3" key="1">
    <citation type="submission" date="2016-10" db="EMBL/GenBank/DDBJ databases">
        <authorList>
            <person name="de Groot N.N."/>
        </authorList>
    </citation>
    <scope>NUCLEOTIDE SEQUENCE [LARGE SCALE GENOMIC DNA]</scope>
    <source>
        <strain evidence="2 3">M79</strain>
    </source>
</reference>
<feature type="transmembrane region" description="Helical" evidence="1">
    <location>
        <begin position="163"/>
        <end position="183"/>
    </location>
</feature>